<dbReference type="InterPro" id="IPR003594">
    <property type="entry name" value="HATPase_dom"/>
</dbReference>
<dbReference type="Pfam" id="PF00512">
    <property type="entry name" value="HisKA"/>
    <property type="match status" value="1"/>
</dbReference>
<dbReference type="AlphaFoldDB" id="A0AAW9MT27"/>
<dbReference type="Gene3D" id="3.30.565.10">
    <property type="entry name" value="Histidine kinase-like ATPase, C-terminal domain"/>
    <property type="match status" value="1"/>
</dbReference>
<feature type="domain" description="Histidine kinase" evidence="12">
    <location>
        <begin position="180"/>
        <end position="389"/>
    </location>
</feature>
<reference evidence="13 14" key="1">
    <citation type="submission" date="2024-01" db="EMBL/GenBank/DDBJ databases">
        <title>Complete genome sequence of Citroniella saccharovorans strain M6.X9, isolated from human fecal sample.</title>
        <authorList>
            <person name="Cheng G."/>
            <person name="Westerholm M."/>
            <person name="Schnurer A."/>
        </authorList>
    </citation>
    <scope>NUCLEOTIDE SEQUENCE [LARGE SCALE GENOMIC DNA]</scope>
    <source>
        <strain evidence="13 14">DSM 29873</strain>
    </source>
</reference>
<evidence type="ECO:0000256" key="2">
    <source>
        <dbReference type="ARBA" id="ARBA00004141"/>
    </source>
</evidence>
<dbReference type="SUPFAM" id="SSF55874">
    <property type="entry name" value="ATPase domain of HSP90 chaperone/DNA topoisomerase II/histidine kinase"/>
    <property type="match status" value="1"/>
</dbReference>
<dbReference type="InterPro" id="IPR050398">
    <property type="entry name" value="HssS/ArlS-like"/>
</dbReference>
<keyword evidence="4" id="KW-0597">Phosphoprotein</keyword>
<comment type="caution">
    <text evidence="13">The sequence shown here is derived from an EMBL/GenBank/DDBJ whole genome shotgun (WGS) entry which is preliminary data.</text>
</comment>
<evidence type="ECO:0000256" key="5">
    <source>
        <dbReference type="ARBA" id="ARBA00022679"/>
    </source>
</evidence>
<keyword evidence="10 11" id="KW-0472">Membrane</keyword>
<accession>A0AAW9MT27</accession>
<keyword evidence="6 11" id="KW-0812">Transmembrane</keyword>
<evidence type="ECO:0000256" key="4">
    <source>
        <dbReference type="ARBA" id="ARBA00022553"/>
    </source>
</evidence>
<name>A0AAW9MT27_9FIRM</name>
<sequence length="391" mass="45509">MKKVRKKTIFIVILFSLLTFSLLFALRNIYVSKLNNKFAGLIYELKKSHPEIDISSLIKLSGKDAKSLDLKKYGIYDGEIFDLSDIRPFEIFSISLIIFLIVAFFIILNRIYKSYTKRNIEKLIKNVEKINRGIYDLSLKNEDDDFSILENGLYKVTIKLKEEAENSKFARDKLKLDLENISHQIKNPLTSINLLIENLNDEEFDQEKRKEILSYLKLEVDHITDLILLLLNEAVVTSKTLDFKKKEIKLLDLLMDVEKVLNPIIKKNNIEIISNLESQSIIGDYRWEKEAYVNLLKNAIEHSLERDIHISARVEPTYTEILISNRAKPLNKPLQEKIFDRYYKLMSTNTNYGIGLNLCKSIIEEDGGKISCEYADGNISFNIKYYKQLSI</sequence>
<evidence type="ECO:0000256" key="1">
    <source>
        <dbReference type="ARBA" id="ARBA00000085"/>
    </source>
</evidence>
<dbReference type="InterPro" id="IPR036097">
    <property type="entry name" value="HisK_dim/P_sf"/>
</dbReference>
<dbReference type="EMBL" id="JAYKOT010000001">
    <property type="protein sequence ID" value="MEB3428724.1"/>
    <property type="molecule type" value="Genomic_DNA"/>
</dbReference>
<proteinExistence type="predicted"/>
<evidence type="ECO:0000313" key="14">
    <source>
        <dbReference type="Proteomes" id="UP001357733"/>
    </source>
</evidence>
<dbReference type="Gene3D" id="1.10.287.130">
    <property type="match status" value="1"/>
</dbReference>
<evidence type="ECO:0000313" key="13">
    <source>
        <dbReference type="EMBL" id="MEB3428724.1"/>
    </source>
</evidence>
<dbReference type="InterPro" id="IPR003661">
    <property type="entry name" value="HisK_dim/P_dom"/>
</dbReference>
<evidence type="ECO:0000256" key="8">
    <source>
        <dbReference type="ARBA" id="ARBA00022989"/>
    </source>
</evidence>
<keyword evidence="9" id="KW-0902">Two-component regulatory system</keyword>
<dbReference type="PANTHER" id="PTHR45528:SF9">
    <property type="entry name" value="SENSOR HISTIDINE KINASE YBDK"/>
    <property type="match status" value="1"/>
</dbReference>
<dbReference type="SMART" id="SM00388">
    <property type="entry name" value="HisKA"/>
    <property type="match status" value="1"/>
</dbReference>
<dbReference type="InterPro" id="IPR036890">
    <property type="entry name" value="HATPase_C_sf"/>
</dbReference>
<dbReference type="InterPro" id="IPR005467">
    <property type="entry name" value="His_kinase_dom"/>
</dbReference>
<protein>
    <recommendedName>
        <fullName evidence="3">histidine kinase</fullName>
        <ecNumber evidence="3">2.7.13.3</ecNumber>
    </recommendedName>
</protein>
<dbReference type="CDD" id="cd00082">
    <property type="entry name" value="HisKA"/>
    <property type="match status" value="1"/>
</dbReference>
<dbReference type="PANTHER" id="PTHR45528">
    <property type="entry name" value="SENSOR HISTIDINE KINASE CPXA"/>
    <property type="match status" value="1"/>
</dbReference>
<dbReference type="EC" id="2.7.13.3" evidence="3"/>
<keyword evidence="7 13" id="KW-0418">Kinase</keyword>
<dbReference type="Proteomes" id="UP001357733">
    <property type="component" value="Unassembled WGS sequence"/>
</dbReference>
<gene>
    <name evidence="13" type="ORF">VLK81_01590</name>
</gene>
<evidence type="ECO:0000256" key="6">
    <source>
        <dbReference type="ARBA" id="ARBA00022692"/>
    </source>
</evidence>
<evidence type="ECO:0000256" key="3">
    <source>
        <dbReference type="ARBA" id="ARBA00012438"/>
    </source>
</evidence>
<dbReference type="GO" id="GO:0000155">
    <property type="term" value="F:phosphorelay sensor kinase activity"/>
    <property type="evidence" value="ECO:0007669"/>
    <property type="project" value="InterPro"/>
</dbReference>
<evidence type="ECO:0000256" key="10">
    <source>
        <dbReference type="ARBA" id="ARBA00023136"/>
    </source>
</evidence>
<evidence type="ECO:0000256" key="7">
    <source>
        <dbReference type="ARBA" id="ARBA00022777"/>
    </source>
</evidence>
<keyword evidence="14" id="KW-1185">Reference proteome</keyword>
<dbReference type="PROSITE" id="PS50109">
    <property type="entry name" value="HIS_KIN"/>
    <property type="match status" value="1"/>
</dbReference>
<organism evidence="13 14">
    <name type="scientific">Citroniella saccharovorans</name>
    <dbReference type="NCBI Taxonomy" id="2053367"/>
    <lineage>
        <taxon>Bacteria</taxon>
        <taxon>Bacillati</taxon>
        <taxon>Bacillota</taxon>
        <taxon>Tissierellia</taxon>
        <taxon>Tissierellales</taxon>
        <taxon>Peptoniphilaceae</taxon>
        <taxon>Citroniella</taxon>
    </lineage>
</organism>
<dbReference type="SUPFAM" id="SSF47384">
    <property type="entry name" value="Homodimeric domain of signal transducing histidine kinase"/>
    <property type="match status" value="1"/>
</dbReference>
<keyword evidence="5" id="KW-0808">Transferase</keyword>
<evidence type="ECO:0000256" key="11">
    <source>
        <dbReference type="SAM" id="Phobius"/>
    </source>
</evidence>
<dbReference type="SMART" id="SM00387">
    <property type="entry name" value="HATPase_c"/>
    <property type="match status" value="1"/>
</dbReference>
<evidence type="ECO:0000259" key="12">
    <source>
        <dbReference type="PROSITE" id="PS50109"/>
    </source>
</evidence>
<feature type="transmembrane region" description="Helical" evidence="11">
    <location>
        <begin position="91"/>
        <end position="112"/>
    </location>
</feature>
<dbReference type="Pfam" id="PF02518">
    <property type="entry name" value="HATPase_c"/>
    <property type="match status" value="1"/>
</dbReference>
<dbReference type="RefSeq" id="WP_324618756.1">
    <property type="nucleotide sequence ID" value="NZ_JAYKOT010000001.1"/>
</dbReference>
<dbReference type="CDD" id="cd00075">
    <property type="entry name" value="HATPase"/>
    <property type="match status" value="1"/>
</dbReference>
<keyword evidence="8 11" id="KW-1133">Transmembrane helix</keyword>
<dbReference type="GO" id="GO:0016020">
    <property type="term" value="C:membrane"/>
    <property type="evidence" value="ECO:0007669"/>
    <property type="project" value="UniProtKB-SubCell"/>
</dbReference>
<comment type="subcellular location">
    <subcellularLocation>
        <location evidence="2">Membrane</location>
        <topology evidence="2">Multi-pass membrane protein</topology>
    </subcellularLocation>
</comment>
<evidence type="ECO:0000256" key="9">
    <source>
        <dbReference type="ARBA" id="ARBA00023012"/>
    </source>
</evidence>
<comment type="catalytic activity">
    <reaction evidence="1">
        <text>ATP + protein L-histidine = ADP + protein N-phospho-L-histidine.</text>
        <dbReference type="EC" id="2.7.13.3"/>
    </reaction>
</comment>